<reference evidence="2 3" key="1">
    <citation type="submission" date="2017-09" db="EMBL/GenBank/DDBJ databases">
        <title>Paracoccus alkalisoli sp. nov., isolated from saline alkaline soil.</title>
        <authorList>
            <person name="Dong X."/>
            <person name="Zhang G."/>
        </authorList>
    </citation>
    <scope>NUCLEOTIDE SEQUENCE [LARGE SCALE GENOMIC DNA]</scope>
    <source>
        <strain evidence="2 3">WN007</strain>
    </source>
</reference>
<feature type="region of interest" description="Disordered" evidence="1">
    <location>
        <begin position="1"/>
        <end position="36"/>
    </location>
</feature>
<sequence>MSWRGPMADSRSAMPSAAACLSAGPPGWPPPMTTPWTSWPMRTSAAMQRAKAAWSFIGWLRPTLPTISRPGGIPASADSRARACGSGLNSSQSMALGISRSRASDSPCLRCWSRATLEQ</sequence>
<evidence type="ECO:0000256" key="1">
    <source>
        <dbReference type="SAM" id="MobiDB-lite"/>
    </source>
</evidence>
<comment type="caution">
    <text evidence="2">The sequence shown here is derived from an EMBL/GenBank/DDBJ whole genome shotgun (WGS) entry which is preliminary data.</text>
</comment>
<keyword evidence="3" id="KW-1185">Reference proteome</keyword>
<dbReference type="Proteomes" id="UP000218023">
    <property type="component" value="Unassembled WGS sequence"/>
</dbReference>
<name>A0A2A2GIT7_9RHOB</name>
<dbReference type="EMBL" id="NSJZ01000005">
    <property type="protein sequence ID" value="PAU97526.1"/>
    <property type="molecule type" value="Genomic_DNA"/>
</dbReference>
<proteinExistence type="predicted"/>
<dbReference type="AlphaFoldDB" id="A0A2A2GIT7"/>
<protein>
    <submittedName>
        <fullName evidence="2">Uncharacterized protein</fullName>
    </submittedName>
</protein>
<evidence type="ECO:0000313" key="3">
    <source>
        <dbReference type="Proteomes" id="UP000218023"/>
    </source>
</evidence>
<gene>
    <name evidence="2" type="ORF">CK240_08610</name>
</gene>
<accession>A0A2A2GIT7</accession>
<evidence type="ECO:0000313" key="2">
    <source>
        <dbReference type="EMBL" id="PAU97526.1"/>
    </source>
</evidence>
<organism evidence="2 3">
    <name type="scientific">Paracoccus salipaludis</name>
    <dbReference type="NCBI Taxonomy" id="2032623"/>
    <lineage>
        <taxon>Bacteria</taxon>
        <taxon>Pseudomonadati</taxon>
        <taxon>Pseudomonadota</taxon>
        <taxon>Alphaproteobacteria</taxon>
        <taxon>Rhodobacterales</taxon>
        <taxon>Paracoccaceae</taxon>
        <taxon>Paracoccus</taxon>
    </lineage>
</organism>